<accession>A0A8C5B8B2</accession>
<dbReference type="Gene3D" id="3.30.420.10">
    <property type="entry name" value="Ribonuclease H-like superfamily/Ribonuclease H"/>
    <property type="match status" value="1"/>
</dbReference>
<feature type="domain" description="Tc1-like transposase DDE" evidence="1">
    <location>
        <begin position="89"/>
        <end position="231"/>
    </location>
</feature>
<evidence type="ECO:0000259" key="1">
    <source>
        <dbReference type="Pfam" id="PF13358"/>
    </source>
</evidence>
<sequence>MSSWCSAKPSCALFGVSPSTLSKLKAKFHIMGDVKDRPRSGRPKKTTPQEDRFITLSALSLLQICSQGLQDDMALVSATRALDPVWRNVMFRDESRFCPRQLDHRSKVWRRRGERYADCCSDRIKYFGGGSVMVWGGISLTGKTRLVIIGGNLNAERHRDEILQPVAIPYIHSLGPNSILQDDNARPHRAGFIRDYLQNVGVERMEWPASSPDLNPIEHLWDQLGRAVRARVTNTATLADLRQMLVEEWDAIPQQCVTRLVTSMRRRCQAVVAVYGSSTRY</sequence>
<dbReference type="OMA" id="NPCISAQ"/>
<evidence type="ECO:0000313" key="2">
    <source>
        <dbReference type="Ensembl" id="ENSGMOP00000042354.1"/>
    </source>
</evidence>
<dbReference type="InterPro" id="IPR038717">
    <property type="entry name" value="Tc1-like_DDE_dom"/>
</dbReference>
<dbReference type="InterPro" id="IPR036397">
    <property type="entry name" value="RNaseH_sf"/>
</dbReference>
<dbReference type="GO" id="GO:0006313">
    <property type="term" value="P:DNA transposition"/>
    <property type="evidence" value="ECO:0007669"/>
    <property type="project" value="InterPro"/>
</dbReference>
<dbReference type="GO" id="GO:0015074">
    <property type="term" value="P:DNA integration"/>
    <property type="evidence" value="ECO:0007669"/>
    <property type="project" value="InterPro"/>
</dbReference>
<evidence type="ECO:0000313" key="3">
    <source>
        <dbReference type="Proteomes" id="UP000694546"/>
    </source>
</evidence>
<dbReference type="Ensembl" id="ENSGMOT00000051197.1">
    <property type="protein sequence ID" value="ENSGMOP00000042354.1"/>
    <property type="gene ID" value="ENSGMOG00000029044.1"/>
</dbReference>
<dbReference type="Proteomes" id="UP000694546">
    <property type="component" value="Chromosome 23"/>
</dbReference>
<dbReference type="PANTHER" id="PTHR23022:SF135">
    <property type="entry name" value="SI:DKEY-77F5.3"/>
    <property type="match status" value="1"/>
</dbReference>
<dbReference type="GO" id="GO:0003677">
    <property type="term" value="F:DNA binding"/>
    <property type="evidence" value="ECO:0007669"/>
    <property type="project" value="InterPro"/>
</dbReference>
<reference evidence="2" key="1">
    <citation type="submission" date="2025-08" db="UniProtKB">
        <authorList>
            <consortium name="Ensembl"/>
        </authorList>
    </citation>
    <scope>IDENTIFICATION</scope>
</reference>
<dbReference type="PANTHER" id="PTHR23022">
    <property type="entry name" value="TRANSPOSABLE ELEMENT-RELATED"/>
    <property type="match status" value="1"/>
</dbReference>
<organism evidence="2 3">
    <name type="scientific">Gadus morhua</name>
    <name type="common">Atlantic cod</name>
    <dbReference type="NCBI Taxonomy" id="8049"/>
    <lineage>
        <taxon>Eukaryota</taxon>
        <taxon>Metazoa</taxon>
        <taxon>Chordata</taxon>
        <taxon>Craniata</taxon>
        <taxon>Vertebrata</taxon>
        <taxon>Euteleostomi</taxon>
        <taxon>Actinopterygii</taxon>
        <taxon>Neopterygii</taxon>
        <taxon>Teleostei</taxon>
        <taxon>Neoteleostei</taxon>
        <taxon>Acanthomorphata</taxon>
        <taxon>Zeiogadaria</taxon>
        <taxon>Gadariae</taxon>
        <taxon>Gadiformes</taxon>
        <taxon>Gadoidei</taxon>
        <taxon>Gadidae</taxon>
        <taxon>Gadus</taxon>
    </lineage>
</organism>
<dbReference type="GeneTree" id="ENSGT00940000166084"/>
<dbReference type="Pfam" id="PF13358">
    <property type="entry name" value="DDE_3"/>
    <property type="match status" value="1"/>
</dbReference>
<dbReference type="AlphaFoldDB" id="A0A8C5B8B2"/>
<keyword evidence="3" id="KW-1185">Reference proteome</keyword>
<reference evidence="2" key="2">
    <citation type="submission" date="2025-09" db="UniProtKB">
        <authorList>
            <consortium name="Ensembl"/>
        </authorList>
    </citation>
    <scope>IDENTIFICATION</scope>
</reference>
<dbReference type="InterPro" id="IPR052338">
    <property type="entry name" value="Transposase_5"/>
</dbReference>
<name>A0A8C5B8B2_GADMO</name>
<protein>
    <recommendedName>
        <fullName evidence="1">Tc1-like transposase DDE domain-containing protein</fullName>
    </recommendedName>
</protein>
<proteinExistence type="predicted"/>